<keyword evidence="1" id="KW-0808">Transferase</keyword>
<dbReference type="CDD" id="cd04301">
    <property type="entry name" value="NAT_SF"/>
    <property type="match status" value="1"/>
</dbReference>
<evidence type="ECO:0000256" key="1">
    <source>
        <dbReference type="ARBA" id="ARBA00022679"/>
    </source>
</evidence>
<dbReference type="PANTHER" id="PTHR43072:SF23">
    <property type="entry name" value="UPF0039 PROTEIN C11D3.02C"/>
    <property type="match status" value="1"/>
</dbReference>
<evidence type="ECO:0000256" key="2">
    <source>
        <dbReference type="ARBA" id="ARBA00023315"/>
    </source>
</evidence>
<evidence type="ECO:0000313" key="4">
    <source>
        <dbReference type="EMBL" id="HIX82319.1"/>
    </source>
</evidence>
<gene>
    <name evidence="4" type="ORF">H9980_10175</name>
</gene>
<dbReference type="Proteomes" id="UP000886724">
    <property type="component" value="Unassembled WGS sequence"/>
</dbReference>
<sequence>MIVIETVKLTDAARLLEIFRPYVEKTAISFEYKVPTLLEFEQRIKTTVAKYPYLVAKDGNQIVGYAYTSAFKQRAAYDWAVETSIYVDVNYCGQGIGSALYRELEKITKKQNIINMNACISSDNQDSISFHKKNGYRQVAYFSKCGYKFNKWHDMIWMEKFVGKHPDNPKPVISYCKLLEIKD</sequence>
<evidence type="ECO:0000259" key="3">
    <source>
        <dbReference type="PROSITE" id="PS51186"/>
    </source>
</evidence>
<dbReference type="InterPro" id="IPR000182">
    <property type="entry name" value="GNAT_dom"/>
</dbReference>
<reference evidence="4" key="1">
    <citation type="journal article" date="2021" name="PeerJ">
        <title>Extensive microbial diversity within the chicken gut microbiome revealed by metagenomics and culture.</title>
        <authorList>
            <person name="Gilroy R."/>
            <person name="Ravi A."/>
            <person name="Getino M."/>
            <person name="Pursley I."/>
            <person name="Horton D.L."/>
            <person name="Alikhan N.F."/>
            <person name="Baker D."/>
            <person name="Gharbi K."/>
            <person name="Hall N."/>
            <person name="Watson M."/>
            <person name="Adriaenssens E.M."/>
            <person name="Foster-Nyarko E."/>
            <person name="Jarju S."/>
            <person name="Secka A."/>
            <person name="Antonio M."/>
            <person name="Oren A."/>
            <person name="Chaudhuri R.R."/>
            <person name="La Ragione R."/>
            <person name="Hildebrand F."/>
            <person name="Pallen M.J."/>
        </authorList>
    </citation>
    <scope>NUCLEOTIDE SEQUENCE</scope>
    <source>
        <strain evidence="4">ChiGjej1B1-14440</strain>
    </source>
</reference>
<comment type="caution">
    <text evidence="4">The sequence shown here is derived from an EMBL/GenBank/DDBJ whole genome shotgun (WGS) entry which is preliminary data.</text>
</comment>
<feature type="domain" description="N-acetyltransferase" evidence="3">
    <location>
        <begin position="2"/>
        <end position="163"/>
    </location>
</feature>
<dbReference type="EMBL" id="DXET01000227">
    <property type="protein sequence ID" value="HIX82319.1"/>
    <property type="molecule type" value="Genomic_DNA"/>
</dbReference>
<reference evidence="4" key="2">
    <citation type="submission" date="2021-04" db="EMBL/GenBank/DDBJ databases">
        <authorList>
            <person name="Gilroy R."/>
        </authorList>
    </citation>
    <scope>NUCLEOTIDE SEQUENCE</scope>
    <source>
        <strain evidence="4">ChiGjej1B1-14440</strain>
    </source>
</reference>
<dbReference type="AlphaFoldDB" id="A0A9D2BP18"/>
<dbReference type="SUPFAM" id="SSF55729">
    <property type="entry name" value="Acyl-CoA N-acyltransferases (Nat)"/>
    <property type="match status" value="1"/>
</dbReference>
<dbReference type="PANTHER" id="PTHR43072">
    <property type="entry name" value="N-ACETYLTRANSFERASE"/>
    <property type="match status" value="1"/>
</dbReference>
<dbReference type="InterPro" id="IPR016181">
    <property type="entry name" value="Acyl_CoA_acyltransferase"/>
</dbReference>
<name>A0A9D2BP18_9FIRM</name>
<dbReference type="GO" id="GO:0016747">
    <property type="term" value="F:acyltransferase activity, transferring groups other than amino-acyl groups"/>
    <property type="evidence" value="ECO:0007669"/>
    <property type="project" value="InterPro"/>
</dbReference>
<keyword evidence="2" id="KW-0012">Acyltransferase</keyword>
<dbReference type="Pfam" id="PF13420">
    <property type="entry name" value="Acetyltransf_4"/>
    <property type="match status" value="1"/>
</dbReference>
<protein>
    <submittedName>
        <fullName evidence="4">GNAT family N-acetyltransferase</fullName>
    </submittedName>
</protein>
<dbReference type="Gene3D" id="3.40.630.30">
    <property type="match status" value="1"/>
</dbReference>
<dbReference type="PROSITE" id="PS51186">
    <property type="entry name" value="GNAT"/>
    <property type="match status" value="1"/>
</dbReference>
<organism evidence="4 5">
    <name type="scientific">Candidatus Erysipelatoclostridium merdavium</name>
    <dbReference type="NCBI Taxonomy" id="2838566"/>
    <lineage>
        <taxon>Bacteria</taxon>
        <taxon>Bacillati</taxon>
        <taxon>Bacillota</taxon>
        <taxon>Erysipelotrichia</taxon>
        <taxon>Erysipelotrichales</taxon>
        <taxon>Erysipelotrichales incertae sedis</taxon>
    </lineage>
</organism>
<accession>A0A9D2BP18</accession>
<evidence type="ECO:0000313" key="5">
    <source>
        <dbReference type="Proteomes" id="UP000886724"/>
    </source>
</evidence>
<proteinExistence type="predicted"/>